<dbReference type="Proteomes" id="UP001597362">
    <property type="component" value="Unassembled WGS sequence"/>
</dbReference>
<gene>
    <name evidence="2" type="ORF">ACFSJH_00210</name>
</gene>
<dbReference type="EMBL" id="JBHUHO010000001">
    <property type="protein sequence ID" value="MFD2114178.1"/>
    <property type="molecule type" value="Genomic_DNA"/>
</dbReference>
<evidence type="ECO:0000259" key="1">
    <source>
        <dbReference type="PROSITE" id="PS51462"/>
    </source>
</evidence>
<dbReference type="SUPFAM" id="SSF55811">
    <property type="entry name" value="Nudix"/>
    <property type="match status" value="1"/>
</dbReference>
<evidence type="ECO:0000313" key="3">
    <source>
        <dbReference type="Proteomes" id="UP001597362"/>
    </source>
</evidence>
<dbReference type="Pfam" id="PF00293">
    <property type="entry name" value="NUDIX"/>
    <property type="match status" value="1"/>
</dbReference>
<dbReference type="InterPro" id="IPR015797">
    <property type="entry name" value="NUDIX_hydrolase-like_dom_sf"/>
</dbReference>
<dbReference type="Gene3D" id="3.90.79.10">
    <property type="entry name" value="Nucleoside Triphosphate Pyrophosphohydrolase"/>
    <property type="match status" value="1"/>
</dbReference>
<dbReference type="InterPro" id="IPR000086">
    <property type="entry name" value="NUDIX_hydrolase_dom"/>
</dbReference>
<reference evidence="3" key="1">
    <citation type="journal article" date="2019" name="Int. J. Syst. Evol. Microbiol.">
        <title>The Global Catalogue of Microorganisms (GCM) 10K type strain sequencing project: providing services to taxonomists for standard genome sequencing and annotation.</title>
        <authorList>
            <consortium name="The Broad Institute Genomics Platform"/>
            <consortium name="The Broad Institute Genome Sequencing Center for Infectious Disease"/>
            <person name="Wu L."/>
            <person name="Ma J."/>
        </authorList>
    </citation>
    <scope>NUCLEOTIDE SEQUENCE [LARGE SCALE GENOMIC DNA]</scope>
    <source>
        <strain evidence="3">GH52</strain>
    </source>
</reference>
<dbReference type="RefSeq" id="WP_377769150.1">
    <property type="nucleotide sequence ID" value="NZ_JBHUHO010000001.1"/>
</dbReference>
<sequence length="153" mass="17790">MKKIKVVGYIIRKKQEATELLVFEHLDHPSAGIQVPAGTVERWDTNLESALFREIYEESGISKDHLKIIQKLGSYDYFSPLKIEVHERHTYLLHTSITTNTWIHQVVSNGLDNHLRFKYYWLPLNKNRIELAGELGKMLDDITPPFLPTDVAY</sequence>
<comment type="caution">
    <text evidence="2">The sequence shown here is derived from an EMBL/GenBank/DDBJ whole genome shotgun (WGS) entry which is preliminary data.</text>
</comment>
<organism evidence="2 3">
    <name type="scientific">Paenibacillus yanchengensis</name>
    <dbReference type="NCBI Taxonomy" id="2035833"/>
    <lineage>
        <taxon>Bacteria</taxon>
        <taxon>Bacillati</taxon>
        <taxon>Bacillota</taxon>
        <taxon>Bacilli</taxon>
        <taxon>Bacillales</taxon>
        <taxon>Paenibacillaceae</taxon>
        <taxon>Paenibacillus</taxon>
    </lineage>
</organism>
<evidence type="ECO:0000313" key="2">
    <source>
        <dbReference type="EMBL" id="MFD2114178.1"/>
    </source>
</evidence>
<keyword evidence="3" id="KW-1185">Reference proteome</keyword>
<dbReference type="CDD" id="cd04663">
    <property type="entry name" value="NUDIX_Hydrolase"/>
    <property type="match status" value="1"/>
</dbReference>
<proteinExistence type="predicted"/>
<dbReference type="PROSITE" id="PS51462">
    <property type="entry name" value="NUDIX"/>
    <property type="match status" value="1"/>
</dbReference>
<protein>
    <submittedName>
        <fullName evidence="2">NUDIX domain-containing protein</fullName>
    </submittedName>
</protein>
<name>A0ABW4YFD6_9BACL</name>
<feature type="domain" description="Nudix hydrolase" evidence="1">
    <location>
        <begin position="1"/>
        <end position="148"/>
    </location>
</feature>
<accession>A0ABW4YFD6</accession>